<dbReference type="InterPro" id="IPR051448">
    <property type="entry name" value="CdaR-like_regulators"/>
</dbReference>
<name>A0ABS8FXJ6_9FIRM</name>
<organism evidence="3 4">
    <name type="scientific">Ruminococcus turbiniformis</name>
    <dbReference type="NCBI Taxonomy" id="2881258"/>
    <lineage>
        <taxon>Bacteria</taxon>
        <taxon>Bacillati</taxon>
        <taxon>Bacillota</taxon>
        <taxon>Clostridia</taxon>
        <taxon>Eubacteriales</taxon>
        <taxon>Oscillospiraceae</taxon>
        <taxon>Ruminococcus</taxon>
    </lineage>
</organism>
<dbReference type="Pfam" id="PF13556">
    <property type="entry name" value="HTH_30"/>
    <property type="match status" value="1"/>
</dbReference>
<protein>
    <submittedName>
        <fullName evidence="3">PucR family transcriptional regulator</fullName>
    </submittedName>
</protein>
<dbReference type="Pfam" id="PF07905">
    <property type="entry name" value="PucR"/>
    <property type="match status" value="1"/>
</dbReference>
<dbReference type="InterPro" id="IPR025736">
    <property type="entry name" value="PucR_C-HTH_dom"/>
</dbReference>
<comment type="caution">
    <text evidence="3">The sequence shown here is derived from an EMBL/GenBank/DDBJ whole genome shotgun (WGS) entry which is preliminary data.</text>
</comment>
<keyword evidence="4" id="KW-1185">Reference proteome</keyword>
<dbReference type="Proteomes" id="UP001198151">
    <property type="component" value="Unassembled WGS sequence"/>
</dbReference>
<dbReference type="EMBL" id="JAJEQX010000017">
    <property type="protein sequence ID" value="MCC2254775.1"/>
    <property type="molecule type" value="Genomic_DNA"/>
</dbReference>
<evidence type="ECO:0000313" key="4">
    <source>
        <dbReference type="Proteomes" id="UP001198151"/>
    </source>
</evidence>
<gene>
    <name evidence="3" type="ORF">LKD70_10150</name>
</gene>
<dbReference type="InterPro" id="IPR012914">
    <property type="entry name" value="PucR_dom"/>
</dbReference>
<reference evidence="3 4" key="1">
    <citation type="submission" date="2021-10" db="EMBL/GenBank/DDBJ databases">
        <title>Anaerobic single-cell dispensing facilitates the cultivation of human gut bacteria.</title>
        <authorList>
            <person name="Afrizal A."/>
        </authorList>
    </citation>
    <scope>NUCLEOTIDE SEQUENCE [LARGE SCALE GENOMIC DNA]</scope>
    <source>
        <strain evidence="3 4">CLA-AA-H200</strain>
    </source>
</reference>
<proteinExistence type="predicted"/>
<evidence type="ECO:0000259" key="2">
    <source>
        <dbReference type="Pfam" id="PF13556"/>
    </source>
</evidence>
<dbReference type="Gene3D" id="1.10.10.2840">
    <property type="entry name" value="PucR C-terminal helix-turn-helix domain"/>
    <property type="match status" value="1"/>
</dbReference>
<sequence>MNQITVSDILNLDIMKGARIAAGKSGLSREVRYVNVYDNPFSESDQNVALFPNDVYLSFLYYGQDNPEYLDYFFRLLVKSSASALIVFDEYFKELPEEMTRQFDRAGLPLIFIDYRTPYSLIISAIIEYHVHVEQRKSIEDKLTAIAGHTISDSEKRQLISSLNPNFQKNITVLFAFDRASGSDSGMRLHNLCTAVVHDLRFYAAEYRKGVLVILSCSDSRLPEMESSVRSMTNLIRQYLPGASVGISDTCPLSALGTAISQSYSALVSGMASAGSAAYYRQLGVARILVDLEGSPALEAFYRDITDPLLQFDQETGGCLFDTLLRFAEHDMDYKKTAAAMSVHENTIRYRMNKIKELTPFGISDTDFYETVSVTFKIHRMKTFG</sequence>
<evidence type="ECO:0000313" key="3">
    <source>
        <dbReference type="EMBL" id="MCC2254775.1"/>
    </source>
</evidence>
<feature type="domain" description="Purine catabolism PurC-like" evidence="1">
    <location>
        <begin position="8"/>
        <end position="128"/>
    </location>
</feature>
<dbReference type="PANTHER" id="PTHR33744">
    <property type="entry name" value="CARBOHYDRATE DIACID REGULATOR"/>
    <property type="match status" value="1"/>
</dbReference>
<dbReference type="InterPro" id="IPR042070">
    <property type="entry name" value="PucR_C-HTH_sf"/>
</dbReference>
<evidence type="ECO:0000259" key="1">
    <source>
        <dbReference type="Pfam" id="PF07905"/>
    </source>
</evidence>
<accession>A0ABS8FXJ6</accession>
<dbReference type="PANTHER" id="PTHR33744:SF1">
    <property type="entry name" value="DNA-BINDING TRANSCRIPTIONAL ACTIVATOR ADER"/>
    <property type="match status" value="1"/>
</dbReference>
<feature type="domain" description="PucR C-terminal helix-turn-helix" evidence="2">
    <location>
        <begin position="320"/>
        <end position="374"/>
    </location>
</feature>
<dbReference type="RefSeq" id="WP_227707918.1">
    <property type="nucleotide sequence ID" value="NZ_JAJEQX010000017.1"/>
</dbReference>